<gene>
    <name evidence="1" type="ORF">D1010_03855</name>
</gene>
<dbReference type="KEGG" id="lhb:D1010_03855"/>
<proteinExistence type="predicted"/>
<evidence type="ECO:0000313" key="2">
    <source>
        <dbReference type="Proteomes" id="UP000326779"/>
    </source>
</evidence>
<organism evidence="1 2">
    <name type="scientific">Schleiferilactobacillus harbinensis</name>
    <dbReference type="NCBI Taxonomy" id="304207"/>
    <lineage>
        <taxon>Bacteria</taxon>
        <taxon>Bacillati</taxon>
        <taxon>Bacillota</taxon>
        <taxon>Bacilli</taxon>
        <taxon>Lactobacillales</taxon>
        <taxon>Lactobacillaceae</taxon>
        <taxon>Schleiferilactobacillus</taxon>
    </lineage>
</organism>
<evidence type="ECO:0000313" key="1">
    <source>
        <dbReference type="EMBL" id="QFR22650.1"/>
    </source>
</evidence>
<sequence>MLLGVFETAVFAGSKRRHGVPAPSAAACGALGPAPREPAYPSSIFSTIFVQSGLPPRKLKYGILNIHFY</sequence>
<dbReference type="Proteomes" id="UP000326779">
    <property type="component" value="Chromosome"/>
</dbReference>
<dbReference type="AlphaFoldDB" id="A0A5P8M2B6"/>
<accession>A0A5P8M2B6</accession>
<dbReference type="EMBL" id="CP045143">
    <property type="protein sequence ID" value="QFR22650.1"/>
    <property type="molecule type" value="Genomic_DNA"/>
</dbReference>
<name>A0A5P8M2B6_9LACO</name>
<protein>
    <submittedName>
        <fullName evidence="1">Uncharacterized protein</fullName>
    </submittedName>
</protein>
<reference evidence="1 2" key="1">
    <citation type="submission" date="2019-10" db="EMBL/GenBank/DDBJ databases">
        <title>The completed genome of Lactobacillus harbinensis M1.</title>
        <authorList>
            <person name="Zheng Y."/>
        </authorList>
    </citation>
    <scope>NUCLEOTIDE SEQUENCE [LARGE SCALE GENOMIC DNA]</scope>
    <source>
        <strain evidence="1 2">M1</strain>
    </source>
</reference>